<dbReference type="Pfam" id="PF18910">
    <property type="entry name" value="DUF5665"/>
    <property type="match status" value="1"/>
</dbReference>
<keyword evidence="1" id="KW-0812">Transmembrane</keyword>
<dbReference type="Proteomes" id="UP000516160">
    <property type="component" value="Chromosome"/>
</dbReference>
<reference evidence="2 3" key="1">
    <citation type="submission" date="2020-07" db="EMBL/GenBank/DDBJ databases">
        <title>Alkalicella. sp. LB2 genome.</title>
        <authorList>
            <person name="Postec A."/>
            <person name="Quemeneur M."/>
        </authorList>
    </citation>
    <scope>NUCLEOTIDE SEQUENCE [LARGE SCALE GENOMIC DNA]</scope>
    <source>
        <strain evidence="2 3">LB2</strain>
    </source>
</reference>
<proteinExistence type="predicted"/>
<evidence type="ECO:0000256" key="1">
    <source>
        <dbReference type="SAM" id="Phobius"/>
    </source>
</evidence>
<gene>
    <name evidence="2" type="ORF">HYG86_16910</name>
</gene>
<dbReference type="InterPro" id="IPR043723">
    <property type="entry name" value="DUF5665"/>
</dbReference>
<feature type="transmembrane region" description="Helical" evidence="1">
    <location>
        <begin position="44"/>
        <end position="73"/>
    </location>
</feature>
<evidence type="ECO:0000313" key="3">
    <source>
        <dbReference type="Proteomes" id="UP000516160"/>
    </source>
</evidence>
<protein>
    <submittedName>
        <fullName evidence="2">Uncharacterized protein</fullName>
    </submittedName>
</protein>
<keyword evidence="1" id="KW-1133">Transmembrane helix</keyword>
<dbReference type="EMBL" id="CP058559">
    <property type="protein sequence ID" value="QNO16329.1"/>
    <property type="molecule type" value="Genomic_DNA"/>
</dbReference>
<evidence type="ECO:0000313" key="2">
    <source>
        <dbReference type="EMBL" id="QNO16329.1"/>
    </source>
</evidence>
<organism evidence="2 3">
    <name type="scientific">Alkalicella caledoniensis</name>
    <dbReference type="NCBI Taxonomy" id="2731377"/>
    <lineage>
        <taxon>Bacteria</taxon>
        <taxon>Bacillati</taxon>
        <taxon>Bacillota</taxon>
        <taxon>Clostridia</taxon>
        <taxon>Eubacteriales</taxon>
        <taxon>Proteinivoracaceae</taxon>
        <taxon>Alkalicella</taxon>
    </lineage>
</organism>
<sequence>MVFLLKKSQIEKHLLDRIEDLSLKMERMQLAEYMNMLNDPKRYLMVNFLGGVARGLGMAVGFTLLGALVIYFLQRVVLLNLPVIGDFIADIVRLVQNQTQGGS</sequence>
<keyword evidence="3" id="KW-1185">Reference proteome</keyword>
<accession>A0A7G9WCB7</accession>
<dbReference type="KEGG" id="acae:HYG86_16910"/>
<name>A0A7G9WCB7_ALKCA</name>
<dbReference type="AlphaFoldDB" id="A0A7G9WCB7"/>
<keyword evidence="1" id="KW-0472">Membrane</keyword>